<dbReference type="EMBL" id="SNVV01000016">
    <property type="protein sequence ID" value="TDN48170.1"/>
    <property type="molecule type" value="Genomic_DNA"/>
</dbReference>
<evidence type="ECO:0000313" key="4">
    <source>
        <dbReference type="EMBL" id="TDN48170.1"/>
    </source>
</evidence>
<evidence type="ECO:0000256" key="2">
    <source>
        <dbReference type="PROSITE-ProRule" id="PRU00703"/>
    </source>
</evidence>
<evidence type="ECO:0000259" key="3">
    <source>
        <dbReference type="PROSITE" id="PS51371"/>
    </source>
</evidence>
<evidence type="ECO:0000256" key="1">
    <source>
        <dbReference type="ARBA" id="ARBA00023122"/>
    </source>
</evidence>
<dbReference type="Gene3D" id="3.10.580.10">
    <property type="entry name" value="CBS-domain"/>
    <property type="match status" value="1"/>
</dbReference>
<keyword evidence="5" id="KW-1185">Reference proteome</keyword>
<dbReference type="RefSeq" id="WP_162851772.1">
    <property type="nucleotide sequence ID" value="NZ_SNVV01000016.1"/>
</dbReference>
<dbReference type="Proteomes" id="UP000295129">
    <property type="component" value="Unassembled WGS sequence"/>
</dbReference>
<feature type="domain" description="CBS" evidence="3">
    <location>
        <begin position="77"/>
        <end position="133"/>
    </location>
</feature>
<dbReference type="PROSITE" id="PS51371">
    <property type="entry name" value="CBS"/>
    <property type="match status" value="2"/>
</dbReference>
<dbReference type="SMART" id="SM00116">
    <property type="entry name" value="CBS"/>
    <property type="match status" value="2"/>
</dbReference>
<dbReference type="InterPro" id="IPR051257">
    <property type="entry name" value="Diverse_CBS-Domain"/>
</dbReference>
<dbReference type="AlphaFoldDB" id="A0A4R6DSS5"/>
<comment type="caution">
    <text evidence="4">The sequence shown here is derived from an EMBL/GenBank/DDBJ whole genome shotgun (WGS) entry which is preliminary data.</text>
</comment>
<dbReference type="InterPro" id="IPR000644">
    <property type="entry name" value="CBS_dom"/>
</dbReference>
<feature type="domain" description="CBS" evidence="3">
    <location>
        <begin position="10"/>
        <end position="68"/>
    </location>
</feature>
<gene>
    <name evidence="4" type="ORF">C7389_11675</name>
</gene>
<dbReference type="InterPro" id="IPR046342">
    <property type="entry name" value="CBS_dom_sf"/>
</dbReference>
<proteinExistence type="predicted"/>
<dbReference type="SUPFAM" id="SSF54631">
    <property type="entry name" value="CBS-domain pair"/>
    <property type="match status" value="1"/>
</dbReference>
<dbReference type="PANTHER" id="PTHR43080">
    <property type="entry name" value="CBS DOMAIN-CONTAINING PROTEIN CBSX3, MITOCHONDRIAL"/>
    <property type="match status" value="1"/>
</dbReference>
<reference evidence="4 5" key="1">
    <citation type="submission" date="2019-03" db="EMBL/GenBank/DDBJ databases">
        <title>Genomic Encyclopedia of Type Strains, Phase IV (KMG-IV): sequencing the most valuable type-strain genomes for metagenomic binning, comparative biology and taxonomic classification.</title>
        <authorList>
            <person name="Goeker M."/>
        </authorList>
    </citation>
    <scope>NUCLEOTIDE SEQUENCE [LARGE SCALE GENOMIC DNA]</scope>
    <source>
        <strain evidence="4 5">DSM 12121</strain>
    </source>
</reference>
<organism evidence="4 5">
    <name type="scientific">Azoarcus indigens</name>
    <dbReference type="NCBI Taxonomy" id="29545"/>
    <lineage>
        <taxon>Bacteria</taxon>
        <taxon>Pseudomonadati</taxon>
        <taxon>Pseudomonadota</taxon>
        <taxon>Betaproteobacteria</taxon>
        <taxon>Rhodocyclales</taxon>
        <taxon>Zoogloeaceae</taxon>
        <taxon>Azoarcus</taxon>
    </lineage>
</organism>
<sequence length="145" mass="16133">MLDRPIAEILNHRPCLSVARDTSVQNAARMMKEHQTGAVLVVGDDDALLGICSERDIVTRVVAEAGDPDQVTVREIMTTEPESLSEDKPFSHALHLMYEGRFRHVPVVDAQGRAVGILSPRDALQCDAREFEQQMVSREEITVIL</sequence>
<keyword evidence="1 2" id="KW-0129">CBS domain</keyword>
<dbReference type="Pfam" id="PF00571">
    <property type="entry name" value="CBS"/>
    <property type="match status" value="2"/>
</dbReference>
<dbReference type="PANTHER" id="PTHR43080:SF2">
    <property type="entry name" value="CBS DOMAIN-CONTAINING PROTEIN"/>
    <property type="match status" value="1"/>
</dbReference>
<accession>A0A4R6DSS5</accession>
<protein>
    <submittedName>
        <fullName evidence="4">CBS domain protein</fullName>
    </submittedName>
</protein>
<evidence type="ECO:0000313" key="5">
    <source>
        <dbReference type="Proteomes" id="UP000295129"/>
    </source>
</evidence>
<name>A0A4R6DSS5_9RHOO</name>